<keyword evidence="1" id="KW-0732">Signal</keyword>
<proteinExistence type="predicted"/>
<evidence type="ECO:0000256" key="1">
    <source>
        <dbReference type="SAM" id="SignalP"/>
    </source>
</evidence>
<evidence type="ECO:0000313" key="3">
    <source>
        <dbReference type="Proteomes" id="UP000295604"/>
    </source>
</evidence>
<evidence type="ECO:0000313" key="2">
    <source>
        <dbReference type="EMBL" id="TEA15485.1"/>
    </source>
</evidence>
<feature type="signal peptide" evidence="1">
    <location>
        <begin position="1"/>
        <end position="15"/>
    </location>
</feature>
<organism evidence="2 3">
    <name type="scientific">Colletotrichum sidae</name>
    <dbReference type="NCBI Taxonomy" id="1347389"/>
    <lineage>
        <taxon>Eukaryota</taxon>
        <taxon>Fungi</taxon>
        <taxon>Dikarya</taxon>
        <taxon>Ascomycota</taxon>
        <taxon>Pezizomycotina</taxon>
        <taxon>Sordariomycetes</taxon>
        <taxon>Hypocreomycetidae</taxon>
        <taxon>Glomerellales</taxon>
        <taxon>Glomerellaceae</taxon>
        <taxon>Colletotrichum</taxon>
        <taxon>Colletotrichum orbiculare species complex</taxon>
    </lineage>
</organism>
<accession>A0A4V3I2N0</accession>
<comment type="caution">
    <text evidence="2">The sequence shown here is derived from an EMBL/GenBank/DDBJ whole genome shotgun (WGS) entry which is preliminary data.</text>
</comment>
<dbReference type="Proteomes" id="UP000295604">
    <property type="component" value="Unassembled WGS sequence"/>
</dbReference>
<name>A0A4V3I2N0_9PEZI</name>
<gene>
    <name evidence="2" type="ORF">C8034_v002238</name>
</gene>
<keyword evidence="3" id="KW-1185">Reference proteome</keyword>
<dbReference type="EMBL" id="QAPF01000133">
    <property type="protein sequence ID" value="TEA15485.1"/>
    <property type="molecule type" value="Genomic_DNA"/>
</dbReference>
<reference evidence="2 3" key="1">
    <citation type="submission" date="2018-11" db="EMBL/GenBank/DDBJ databases">
        <title>Genome sequence and assembly of Colletotrichum sidae.</title>
        <authorList>
            <person name="Gan P."/>
            <person name="Shirasu K."/>
        </authorList>
    </citation>
    <scope>NUCLEOTIDE SEQUENCE [LARGE SCALE GENOMIC DNA]</scope>
    <source>
        <strain evidence="2 3">CBS 518.97</strain>
    </source>
</reference>
<protein>
    <submittedName>
        <fullName evidence="2">Uncharacterized protein</fullName>
    </submittedName>
</protein>
<dbReference type="AlphaFoldDB" id="A0A4V3I2N0"/>
<sequence>MRAIAFLSLFSLACAAPASAPELEIRQLPPYPWENTDPWPKTQQRMVSQDKSLIMTPLPGGVIQLDWANTDEVWNQHIVFTLATPEGKTMWMANTDPGDVGTVSFPMVGDKYHLSTSHWTK</sequence>
<feature type="chain" id="PRO_5020561790" evidence="1">
    <location>
        <begin position="16"/>
        <end position="121"/>
    </location>
</feature>